<gene>
    <name evidence="2" type="primary">fptB</name>
    <name evidence="2" type="ordered locus">PA14_09350</name>
</gene>
<evidence type="ECO:0000313" key="3">
    <source>
        <dbReference type="Proteomes" id="UP000000653"/>
    </source>
</evidence>
<keyword evidence="1" id="KW-0812">Transmembrane</keyword>
<feature type="transmembrane region" description="Helical" evidence="1">
    <location>
        <begin position="44"/>
        <end position="64"/>
    </location>
</feature>
<dbReference type="BioCyc" id="PAER208963:G1G74-779-MONOMER"/>
<proteinExistence type="predicted"/>
<evidence type="ECO:0008006" key="4">
    <source>
        <dbReference type="Google" id="ProtNLM"/>
    </source>
</evidence>
<protein>
    <recommendedName>
        <fullName evidence="4">Protein fptB</fullName>
    </recommendedName>
</protein>
<dbReference type="EMBL" id="CP000438">
    <property type="protein sequence ID" value="ABJ13493.1"/>
    <property type="molecule type" value="Genomic_DNA"/>
</dbReference>
<organism evidence="2 3">
    <name type="scientific">Pseudomonas aeruginosa (strain UCBPP-PA14)</name>
    <dbReference type="NCBI Taxonomy" id="208963"/>
    <lineage>
        <taxon>Bacteria</taxon>
        <taxon>Pseudomonadati</taxon>
        <taxon>Pseudomonadota</taxon>
        <taxon>Gammaproteobacteria</taxon>
        <taxon>Pseudomonadales</taxon>
        <taxon>Pseudomonadaceae</taxon>
        <taxon>Pseudomonas</taxon>
    </lineage>
</organism>
<evidence type="ECO:0000256" key="1">
    <source>
        <dbReference type="SAM" id="Phobius"/>
    </source>
</evidence>
<keyword evidence="1" id="KW-1133">Transmembrane helix</keyword>
<dbReference type="Proteomes" id="UP000000653">
    <property type="component" value="Chromosome"/>
</dbReference>
<dbReference type="AlphaFoldDB" id="A0A0H2ZGJ0"/>
<evidence type="ECO:0000313" key="2">
    <source>
        <dbReference type="EMBL" id="ABJ13493.1"/>
    </source>
</evidence>
<accession>A0A0H2ZGJ0</accession>
<sequence>MPRRPGFGWAWRVPLALAGSLAAATASGYLLTRGLPLDDPLERLYAGLFGALGVGLLLLVGGLLARDPGNFAWRLGGSLLALGLALWLLAGRG</sequence>
<dbReference type="HOGENOM" id="CLU_2397275_0_0_6"/>
<feature type="transmembrane region" description="Helical" evidence="1">
    <location>
        <begin position="71"/>
        <end position="90"/>
    </location>
</feature>
<dbReference type="RefSeq" id="WP_003111968.1">
    <property type="nucleotide sequence ID" value="NC_008463.1"/>
</dbReference>
<reference evidence="2 3" key="1">
    <citation type="journal article" date="2006" name="Genome Biol.">
        <title>Genomic analysis reveals that Pseudomonas aeruginosa virulence is combinatorial.</title>
        <authorList>
            <person name="Lee D.G."/>
            <person name="Urbach J.M."/>
            <person name="Wu G."/>
            <person name="Liberati N.T."/>
            <person name="Feinbaum R.L."/>
            <person name="Miyata S."/>
            <person name="Diggins L.T."/>
            <person name="He J."/>
            <person name="Saucier M."/>
            <person name="Deziel E."/>
            <person name="Friedman L."/>
            <person name="Li L."/>
            <person name="Grills G."/>
            <person name="Montgomery K."/>
            <person name="Kucherlapati R."/>
            <person name="Rahme L.G."/>
            <person name="Ausubel F.M."/>
        </authorList>
    </citation>
    <scope>NUCLEOTIDE SEQUENCE [LARGE SCALE GENOMIC DNA]</scope>
    <source>
        <strain evidence="2 3">UCBPP-PA14</strain>
    </source>
</reference>
<name>A0A0H2ZGJ0_PSEAB</name>
<dbReference type="KEGG" id="pau:PA14_09350"/>
<keyword evidence="1" id="KW-0472">Membrane</keyword>